<dbReference type="PANTHER" id="PTHR46211:SF1">
    <property type="entry name" value="GLYCEROPHOSPHODIESTER PHOSPHODIESTERASE, CYTOPLASMIC"/>
    <property type="match status" value="1"/>
</dbReference>
<comment type="caution">
    <text evidence="2">The sequence shown here is derived from an EMBL/GenBank/DDBJ whole genome shotgun (WGS) entry which is preliminary data.</text>
</comment>
<dbReference type="AlphaFoldDB" id="A0A9D1XP23"/>
<evidence type="ECO:0000313" key="2">
    <source>
        <dbReference type="EMBL" id="HIX82597.1"/>
    </source>
</evidence>
<protein>
    <submittedName>
        <fullName evidence="2">Glycerophosphodiester phosphodiesterase</fullName>
    </submittedName>
</protein>
<reference evidence="2" key="2">
    <citation type="submission" date="2021-04" db="EMBL/GenBank/DDBJ databases">
        <authorList>
            <person name="Gilroy R."/>
        </authorList>
    </citation>
    <scope>NUCLEOTIDE SEQUENCE</scope>
    <source>
        <strain evidence="2">ChiGjej1B1-14440</strain>
    </source>
</reference>
<dbReference type="PROSITE" id="PS51704">
    <property type="entry name" value="GP_PDE"/>
    <property type="match status" value="1"/>
</dbReference>
<sequence>MIKLGHRGYSDKYPENTMMAFKAAINGNFDGVETDVQLTKDNQLVLIHDETINRTSNGRGYVKDHTYQELCKFNFNYRFKNVEAKIPLLAELLDYCYGKDVILNLEIKTDKIQYPNIEQMTYDLVKEKGMLKQVMFSSFHLDSLLKLRSIDPDLYLGYLFEDDYQKNKELVLKHHFHCHSKYVFLNEQEIKDYLKHHLDVNTWTVNDEEIKDFLLEAGVKTIITNKDI</sequence>
<dbReference type="InterPro" id="IPR017946">
    <property type="entry name" value="PLC-like_Pdiesterase_TIM-brl"/>
</dbReference>
<organism evidence="2 3">
    <name type="scientific">Candidatus Erysipelatoclostridium merdavium</name>
    <dbReference type="NCBI Taxonomy" id="2838566"/>
    <lineage>
        <taxon>Bacteria</taxon>
        <taxon>Bacillati</taxon>
        <taxon>Bacillota</taxon>
        <taxon>Erysipelotrichia</taxon>
        <taxon>Erysipelotrichales</taxon>
        <taxon>Erysipelotrichales incertae sedis</taxon>
    </lineage>
</organism>
<dbReference type="EMBL" id="DXET01000255">
    <property type="protein sequence ID" value="HIX82597.1"/>
    <property type="molecule type" value="Genomic_DNA"/>
</dbReference>
<dbReference type="Proteomes" id="UP000886724">
    <property type="component" value="Unassembled WGS sequence"/>
</dbReference>
<dbReference type="PANTHER" id="PTHR46211">
    <property type="entry name" value="GLYCEROPHOSPHORYL DIESTER PHOSPHODIESTERASE"/>
    <property type="match status" value="1"/>
</dbReference>
<proteinExistence type="predicted"/>
<evidence type="ECO:0000259" key="1">
    <source>
        <dbReference type="PROSITE" id="PS51704"/>
    </source>
</evidence>
<evidence type="ECO:0000313" key="3">
    <source>
        <dbReference type="Proteomes" id="UP000886724"/>
    </source>
</evidence>
<gene>
    <name evidence="2" type="ORF">H9980_11615</name>
</gene>
<dbReference type="InterPro" id="IPR030395">
    <property type="entry name" value="GP_PDE_dom"/>
</dbReference>
<dbReference type="SUPFAM" id="SSF51695">
    <property type="entry name" value="PLC-like phosphodiesterases"/>
    <property type="match status" value="1"/>
</dbReference>
<reference evidence="2" key="1">
    <citation type="journal article" date="2021" name="PeerJ">
        <title>Extensive microbial diversity within the chicken gut microbiome revealed by metagenomics and culture.</title>
        <authorList>
            <person name="Gilroy R."/>
            <person name="Ravi A."/>
            <person name="Getino M."/>
            <person name="Pursley I."/>
            <person name="Horton D.L."/>
            <person name="Alikhan N.F."/>
            <person name="Baker D."/>
            <person name="Gharbi K."/>
            <person name="Hall N."/>
            <person name="Watson M."/>
            <person name="Adriaenssens E.M."/>
            <person name="Foster-Nyarko E."/>
            <person name="Jarju S."/>
            <person name="Secka A."/>
            <person name="Antonio M."/>
            <person name="Oren A."/>
            <person name="Chaudhuri R.R."/>
            <person name="La Ragione R."/>
            <person name="Hildebrand F."/>
            <person name="Pallen M.J."/>
        </authorList>
    </citation>
    <scope>NUCLEOTIDE SEQUENCE</scope>
    <source>
        <strain evidence="2">ChiGjej1B1-14440</strain>
    </source>
</reference>
<dbReference type="GO" id="GO:0006629">
    <property type="term" value="P:lipid metabolic process"/>
    <property type="evidence" value="ECO:0007669"/>
    <property type="project" value="InterPro"/>
</dbReference>
<dbReference type="CDD" id="cd08563">
    <property type="entry name" value="GDPD_TtGDE_like"/>
    <property type="match status" value="1"/>
</dbReference>
<accession>A0A9D1XP23</accession>
<dbReference type="GO" id="GO:0008081">
    <property type="term" value="F:phosphoric diester hydrolase activity"/>
    <property type="evidence" value="ECO:0007669"/>
    <property type="project" value="InterPro"/>
</dbReference>
<dbReference type="Pfam" id="PF03009">
    <property type="entry name" value="GDPD"/>
    <property type="match status" value="1"/>
</dbReference>
<name>A0A9D1XP23_9FIRM</name>
<dbReference type="Gene3D" id="3.20.20.190">
    <property type="entry name" value="Phosphatidylinositol (PI) phosphodiesterase"/>
    <property type="match status" value="1"/>
</dbReference>
<feature type="domain" description="GP-PDE" evidence="1">
    <location>
        <begin position="1"/>
        <end position="228"/>
    </location>
</feature>